<evidence type="ECO:0000313" key="3">
    <source>
        <dbReference type="Proteomes" id="UP001165121"/>
    </source>
</evidence>
<gene>
    <name evidence="2" type="ORF">Pfra01_001585800</name>
</gene>
<dbReference type="EMBL" id="BSXT01001740">
    <property type="protein sequence ID" value="GMF44893.1"/>
    <property type="molecule type" value="Genomic_DNA"/>
</dbReference>
<sequence length="290" mass="33105">MGLNRDWCPSDVREDGSSRVVRGQLPRTRPVPVKNSGRVVRMVDPVRRAEIRAKTMSPSAQELPTMVSHAMKVLTIFDSSTATVEKARDLWEMIEDHTGGFPDRSRLLGFRQKIKGREAEGWWNHSSIKSFRTLKNRFHIQFPCHTADELWELLETTKRERGDPACDIPEAYEWLMFKYMHRPIEDDDEFSDAETTKKKESGSPASASVDELALQLKTHMEQPTLWQQQLAQRQWQPPRSPRNRVPVVAATPASNSAGGGLSQQPTAQPFRGIRMSDDSRTQDGVRMRLL</sequence>
<feature type="compositionally biased region" description="Polar residues" evidence="1">
    <location>
        <begin position="252"/>
        <end position="267"/>
    </location>
</feature>
<dbReference type="AlphaFoldDB" id="A0A9W7CXX3"/>
<keyword evidence="3" id="KW-1185">Reference proteome</keyword>
<comment type="caution">
    <text evidence="2">The sequence shown here is derived from an EMBL/GenBank/DDBJ whole genome shotgun (WGS) entry which is preliminary data.</text>
</comment>
<feature type="compositionally biased region" description="Low complexity" evidence="1">
    <location>
        <begin position="227"/>
        <end position="248"/>
    </location>
</feature>
<evidence type="ECO:0000256" key="1">
    <source>
        <dbReference type="SAM" id="MobiDB-lite"/>
    </source>
</evidence>
<feature type="region of interest" description="Disordered" evidence="1">
    <location>
        <begin position="188"/>
        <end position="208"/>
    </location>
</feature>
<accession>A0A9W7CXX3</accession>
<dbReference type="Proteomes" id="UP001165121">
    <property type="component" value="Unassembled WGS sequence"/>
</dbReference>
<organism evidence="2 3">
    <name type="scientific">Phytophthora fragariaefolia</name>
    <dbReference type="NCBI Taxonomy" id="1490495"/>
    <lineage>
        <taxon>Eukaryota</taxon>
        <taxon>Sar</taxon>
        <taxon>Stramenopiles</taxon>
        <taxon>Oomycota</taxon>
        <taxon>Peronosporomycetes</taxon>
        <taxon>Peronosporales</taxon>
        <taxon>Peronosporaceae</taxon>
        <taxon>Phytophthora</taxon>
    </lineage>
</organism>
<evidence type="ECO:0000313" key="2">
    <source>
        <dbReference type="EMBL" id="GMF44893.1"/>
    </source>
</evidence>
<feature type="compositionally biased region" description="Basic and acidic residues" evidence="1">
    <location>
        <begin position="274"/>
        <end position="290"/>
    </location>
</feature>
<feature type="region of interest" description="Disordered" evidence="1">
    <location>
        <begin position="227"/>
        <end position="290"/>
    </location>
</feature>
<protein>
    <submittedName>
        <fullName evidence="2">Unnamed protein product</fullName>
    </submittedName>
</protein>
<reference evidence="2" key="1">
    <citation type="submission" date="2023-04" db="EMBL/GenBank/DDBJ databases">
        <title>Phytophthora fragariaefolia NBRC 109709.</title>
        <authorList>
            <person name="Ichikawa N."/>
            <person name="Sato H."/>
            <person name="Tonouchi N."/>
        </authorList>
    </citation>
    <scope>NUCLEOTIDE SEQUENCE</scope>
    <source>
        <strain evidence="2">NBRC 109709</strain>
    </source>
</reference>
<proteinExistence type="predicted"/>
<name>A0A9W7CXX3_9STRA</name>